<accession>A0AAE0IZA0</accession>
<feature type="compositionally biased region" description="Low complexity" evidence="1">
    <location>
        <begin position="533"/>
        <end position="561"/>
    </location>
</feature>
<evidence type="ECO:0000259" key="2">
    <source>
        <dbReference type="Pfam" id="PF13002"/>
    </source>
</evidence>
<evidence type="ECO:0000313" key="4">
    <source>
        <dbReference type="Proteomes" id="UP001286456"/>
    </source>
</evidence>
<feature type="compositionally biased region" description="Low complexity" evidence="1">
    <location>
        <begin position="76"/>
        <end position="86"/>
    </location>
</feature>
<feature type="region of interest" description="Disordered" evidence="1">
    <location>
        <begin position="525"/>
        <end position="561"/>
    </location>
</feature>
<dbReference type="GO" id="GO:0005829">
    <property type="term" value="C:cytosol"/>
    <property type="evidence" value="ECO:0007669"/>
    <property type="project" value="TreeGrafter"/>
</dbReference>
<evidence type="ECO:0000313" key="3">
    <source>
        <dbReference type="EMBL" id="KAK3334076.1"/>
    </source>
</evidence>
<dbReference type="PANTHER" id="PTHR11188">
    <property type="entry name" value="ARRESTIN DOMAIN CONTAINING PROTEIN"/>
    <property type="match status" value="1"/>
</dbReference>
<dbReference type="GO" id="GO:0005886">
    <property type="term" value="C:plasma membrane"/>
    <property type="evidence" value="ECO:0007669"/>
    <property type="project" value="TreeGrafter"/>
</dbReference>
<dbReference type="Proteomes" id="UP001286456">
    <property type="component" value="Unassembled WGS sequence"/>
</dbReference>
<dbReference type="Pfam" id="PF13002">
    <property type="entry name" value="LDB19"/>
    <property type="match status" value="1"/>
</dbReference>
<evidence type="ECO:0000256" key="1">
    <source>
        <dbReference type="SAM" id="MobiDB-lite"/>
    </source>
</evidence>
<name>A0AAE0IZA0_9PEZI</name>
<proteinExistence type="predicted"/>
<feature type="region of interest" description="Disordered" evidence="1">
    <location>
        <begin position="24"/>
        <end position="136"/>
    </location>
</feature>
<dbReference type="EMBL" id="JAUEPO010000002">
    <property type="protein sequence ID" value="KAK3334076.1"/>
    <property type="molecule type" value="Genomic_DNA"/>
</dbReference>
<gene>
    <name evidence="3" type="ORF">B0T19DRAFT_145826</name>
</gene>
<dbReference type="GO" id="GO:0030674">
    <property type="term" value="F:protein-macromolecule adaptor activity"/>
    <property type="evidence" value="ECO:0007669"/>
    <property type="project" value="TreeGrafter"/>
</dbReference>
<sequence length="561" mass="62228">MPHHRVTNFLRLSATSIDNTVSTFKQNRRRSPSTSARVSGRSERVFSYASSTDDDADDSPAPPSYSRPQPQPQPQLQPQTQSQPQSHNHPRRPRMADPRPEISSSESQPPPHPKEHHRLSFPSMHFGRSSKDGHANSSASLTWKLESPPIVLYGDAESSTGALVSGQLFLNVKDETVEFEAVNATLNIRVTQKKPFVTHCQECANQYTELKKWCLLPQPMALKRGEHTFPFSILLEGHLPATVDGPLVSIAYEFKAEAVPKASGSSQPPIKIEKLLDVRRSLPTSELPHHSIRVFPPTNIKANVHYPHVIHPIGNNTLSLRLDGIAKKNDKVETMEYWKLKKLTWRLEETAKTVAPACEKHCPKVGESPDQQPKKGLVRTDTHVIGEKTIFSGWKNNYSYNSPSDSNVELEIDYYLAKHGRFACDSKSRDGTEVTHQLMVEMVVSQEWAPINRPALVTHTGVGRILRMHFSTVLTERAGIGISWDNEAPPIYQDVPPSPPAYSEETWYGSEVESPIDEMIEPLDGVIRDGSSRRLTASGSASASASASGSGGQSRTSIEGR</sequence>
<dbReference type="InterPro" id="IPR050357">
    <property type="entry name" value="Arrestin_domain-protein"/>
</dbReference>
<dbReference type="Gene3D" id="2.60.40.640">
    <property type="match status" value="1"/>
</dbReference>
<dbReference type="PANTHER" id="PTHR11188:SF76">
    <property type="entry name" value="PROTEIN LDB19"/>
    <property type="match status" value="1"/>
</dbReference>
<feature type="compositionally biased region" description="Pro residues" evidence="1">
    <location>
        <begin position="60"/>
        <end position="75"/>
    </location>
</feature>
<comment type="caution">
    <text evidence="3">The sequence shown here is derived from an EMBL/GenBank/DDBJ whole genome shotgun (WGS) entry which is preliminary data.</text>
</comment>
<dbReference type="InterPro" id="IPR014752">
    <property type="entry name" value="Arrestin-like_C"/>
</dbReference>
<reference evidence="3" key="1">
    <citation type="journal article" date="2023" name="Mol. Phylogenet. Evol.">
        <title>Genome-scale phylogeny and comparative genomics of the fungal order Sordariales.</title>
        <authorList>
            <person name="Hensen N."/>
            <person name="Bonometti L."/>
            <person name="Westerberg I."/>
            <person name="Brannstrom I.O."/>
            <person name="Guillou S."/>
            <person name="Cros-Aarteil S."/>
            <person name="Calhoun S."/>
            <person name="Haridas S."/>
            <person name="Kuo A."/>
            <person name="Mondo S."/>
            <person name="Pangilinan J."/>
            <person name="Riley R."/>
            <person name="LaButti K."/>
            <person name="Andreopoulos B."/>
            <person name="Lipzen A."/>
            <person name="Chen C."/>
            <person name="Yan M."/>
            <person name="Daum C."/>
            <person name="Ng V."/>
            <person name="Clum A."/>
            <person name="Steindorff A."/>
            <person name="Ohm R.A."/>
            <person name="Martin F."/>
            <person name="Silar P."/>
            <person name="Natvig D.O."/>
            <person name="Lalanne C."/>
            <person name="Gautier V."/>
            <person name="Ament-Velasquez S.L."/>
            <person name="Kruys A."/>
            <person name="Hutchinson M.I."/>
            <person name="Powell A.J."/>
            <person name="Barry K."/>
            <person name="Miller A.N."/>
            <person name="Grigoriev I.V."/>
            <person name="Debuchy R."/>
            <person name="Gladieux P."/>
            <person name="Hiltunen Thoren M."/>
            <person name="Johannesson H."/>
        </authorList>
    </citation>
    <scope>NUCLEOTIDE SEQUENCE</scope>
    <source>
        <strain evidence="3">SMH4131-1</strain>
    </source>
</reference>
<dbReference type="AlphaFoldDB" id="A0AAE0IZA0"/>
<feature type="domain" description="LDB19 N-terminal" evidence="2">
    <location>
        <begin position="186"/>
        <end position="364"/>
    </location>
</feature>
<dbReference type="GO" id="GO:0070086">
    <property type="term" value="P:ubiquitin-dependent endocytosis"/>
    <property type="evidence" value="ECO:0007669"/>
    <property type="project" value="TreeGrafter"/>
</dbReference>
<keyword evidence="4" id="KW-1185">Reference proteome</keyword>
<dbReference type="GO" id="GO:0031625">
    <property type="term" value="F:ubiquitin protein ligase binding"/>
    <property type="evidence" value="ECO:0007669"/>
    <property type="project" value="TreeGrafter"/>
</dbReference>
<protein>
    <recommendedName>
        <fullName evidence="2">LDB19 N-terminal domain-containing protein</fullName>
    </recommendedName>
</protein>
<organism evidence="3 4">
    <name type="scientific">Cercophora scortea</name>
    <dbReference type="NCBI Taxonomy" id="314031"/>
    <lineage>
        <taxon>Eukaryota</taxon>
        <taxon>Fungi</taxon>
        <taxon>Dikarya</taxon>
        <taxon>Ascomycota</taxon>
        <taxon>Pezizomycotina</taxon>
        <taxon>Sordariomycetes</taxon>
        <taxon>Sordariomycetidae</taxon>
        <taxon>Sordariales</taxon>
        <taxon>Lasiosphaeriaceae</taxon>
        <taxon>Cercophora</taxon>
    </lineage>
</organism>
<dbReference type="InterPro" id="IPR024391">
    <property type="entry name" value="LDB19_N"/>
</dbReference>
<reference evidence="3" key="2">
    <citation type="submission" date="2023-06" db="EMBL/GenBank/DDBJ databases">
        <authorList>
            <consortium name="Lawrence Berkeley National Laboratory"/>
            <person name="Haridas S."/>
            <person name="Hensen N."/>
            <person name="Bonometti L."/>
            <person name="Westerberg I."/>
            <person name="Brannstrom I.O."/>
            <person name="Guillou S."/>
            <person name="Cros-Aarteil S."/>
            <person name="Calhoun S."/>
            <person name="Kuo A."/>
            <person name="Mondo S."/>
            <person name="Pangilinan J."/>
            <person name="Riley R."/>
            <person name="Labutti K."/>
            <person name="Andreopoulos B."/>
            <person name="Lipzen A."/>
            <person name="Chen C."/>
            <person name="Yanf M."/>
            <person name="Daum C."/>
            <person name="Ng V."/>
            <person name="Clum A."/>
            <person name="Steindorff A."/>
            <person name="Ohm R."/>
            <person name="Martin F."/>
            <person name="Silar P."/>
            <person name="Natvig D."/>
            <person name="Lalanne C."/>
            <person name="Gautier V."/>
            <person name="Ament-Velasquez S.L."/>
            <person name="Kruys A."/>
            <person name="Hutchinson M.I."/>
            <person name="Powell A.J."/>
            <person name="Barry K."/>
            <person name="Miller A.N."/>
            <person name="Grigoriev I.V."/>
            <person name="Debuchy R."/>
            <person name="Gladieux P."/>
            <person name="Thoren M.H."/>
            <person name="Johannesson H."/>
        </authorList>
    </citation>
    <scope>NUCLEOTIDE SEQUENCE</scope>
    <source>
        <strain evidence="3">SMH4131-1</strain>
    </source>
</reference>